<evidence type="ECO:0000256" key="1">
    <source>
        <dbReference type="ARBA" id="ARBA00004123"/>
    </source>
</evidence>
<comment type="similarity">
    <text evidence="7">Belongs to the AP2/ERF transcription factor family. ERF subfamily.</text>
</comment>
<dbReference type="FunCoup" id="A0A200Q116">
    <property type="interactions" value="197"/>
</dbReference>
<feature type="compositionally biased region" description="Low complexity" evidence="8">
    <location>
        <begin position="19"/>
        <end position="46"/>
    </location>
</feature>
<keyword evidence="6" id="KW-0539">Nucleus</keyword>
<dbReference type="AlphaFoldDB" id="A0A200Q116"/>
<keyword evidence="11" id="KW-1185">Reference proteome</keyword>
<evidence type="ECO:0000256" key="2">
    <source>
        <dbReference type="ARBA" id="ARBA00023015"/>
    </source>
</evidence>
<dbReference type="PROSITE" id="PS51032">
    <property type="entry name" value="AP2_ERF"/>
    <property type="match status" value="1"/>
</dbReference>
<dbReference type="OMA" id="EMMIRND"/>
<dbReference type="Proteomes" id="UP000195402">
    <property type="component" value="Unassembled WGS sequence"/>
</dbReference>
<dbReference type="CDD" id="cd00018">
    <property type="entry name" value="AP2"/>
    <property type="match status" value="1"/>
</dbReference>
<evidence type="ECO:0000256" key="7">
    <source>
        <dbReference type="ARBA" id="ARBA00024343"/>
    </source>
</evidence>
<accession>A0A200Q116</accession>
<dbReference type="EMBL" id="MVGT01003363">
    <property type="protein sequence ID" value="OVA04153.1"/>
    <property type="molecule type" value="Genomic_DNA"/>
</dbReference>
<feature type="region of interest" description="Disordered" evidence="8">
    <location>
        <begin position="196"/>
        <end position="236"/>
    </location>
</feature>
<dbReference type="STRING" id="56857.A0A200Q116"/>
<dbReference type="InterPro" id="IPR001471">
    <property type="entry name" value="AP2/ERF_dom"/>
</dbReference>
<evidence type="ECO:0000256" key="5">
    <source>
        <dbReference type="ARBA" id="ARBA00023163"/>
    </source>
</evidence>
<dbReference type="FunFam" id="3.30.730.10:FF:000001">
    <property type="entry name" value="Ethylene-responsive transcription factor 2"/>
    <property type="match status" value="1"/>
</dbReference>
<dbReference type="Gene3D" id="3.30.730.10">
    <property type="entry name" value="AP2/ERF domain"/>
    <property type="match status" value="1"/>
</dbReference>
<comment type="subcellular location">
    <subcellularLocation>
        <location evidence="1">Nucleus</location>
    </subcellularLocation>
</comment>
<evidence type="ECO:0000256" key="3">
    <source>
        <dbReference type="ARBA" id="ARBA00023125"/>
    </source>
</evidence>
<evidence type="ECO:0000256" key="4">
    <source>
        <dbReference type="ARBA" id="ARBA00023159"/>
    </source>
</evidence>
<dbReference type="InterPro" id="IPR051032">
    <property type="entry name" value="AP2/ERF_TF_ERF_subfamily"/>
</dbReference>
<keyword evidence="5" id="KW-0804">Transcription</keyword>
<dbReference type="SMART" id="SM00380">
    <property type="entry name" value="AP2"/>
    <property type="match status" value="1"/>
</dbReference>
<feature type="region of interest" description="Disordered" evidence="8">
    <location>
        <begin position="1"/>
        <end position="46"/>
    </location>
</feature>
<dbReference type="PANTHER" id="PTHR31985:SF130">
    <property type="entry name" value="ETHYLENE-RESPONSIVE TRANSCRIPTION FACTOR ERF034"/>
    <property type="match status" value="1"/>
</dbReference>
<dbReference type="InterPro" id="IPR036955">
    <property type="entry name" value="AP2/ERF_dom_sf"/>
</dbReference>
<dbReference type="GO" id="GO:0003700">
    <property type="term" value="F:DNA-binding transcription factor activity"/>
    <property type="evidence" value="ECO:0007669"/>
    <property type="project" value="InterPro"/>
</dbReference>
<dbReference type="OrthoDB" id="1932364at2759"/>
<protein>
    <submittedName>
        <fullName evidence="10">AP2/ERF domain</fullName>
    </submittedName>
</protein>
<organism evidence="10 11">
    <name type="scientific">Macleaya cordata</name>
    <name type="common">Five-seeded plume-poppy</name>
    <name type="synonym">Bocconia cordata</name>
    <dbReference type="NCBI Taxonomy" id="56857"/>
    <lineage>
        <taxon>Eukaryota</taxon>
        <taxon>Viridiplantae</taxon>
        <taxon>Streptophyta</taxon>
        <taxon>Embryophyta</taxon>
        <taxon>Tracheophyta</taxon>
        <taxon>Spermatophyta</taxon>
        <taxon>Magnoliopsida</taxon>
        <taxon>Ranunculales</taxon>
        <taxon>Papaveraceae</taxon>
        <taxon>Papaveroideae</taxon>
        <taxon>Macleaya</taxon>
    </lineage>
</organism>
<feature type="domain" description="AP2/ERF" evidence="9">
    <location>
        <begin position="100"/>
        <end position="157"/>
    </location>
</feature>
<dbReference type="PRINTS" id="PR00367">
    <property type="entry name" value="ETHRSPELEMNT"/>
</dbReference>
<keyword evidence="4" id="KW-0010">Activator</keyword>
<reference evidence="10 11" key="1">
    <citation type="journal article" date="2017" name="Mol. Plant">
        <title>The Genome of Medicinal Plant Macleaya cordata Provides New Insights into Benzylisoquinoline Alkaloids Metabolism.</title>
        <authorList>
            <person name="Liu X."/>
            <person name="Liu Y."/>
            <person name="Huang P."/>
            <person name="Ma Y."/>
            <person name="Qing Z."/>
            <person name="Tang Q."/>
            <person name="Cao H."/>
            <person name="Cheng P."/>
            <person name="Zheng Y."/>
            <person name="Yuan Z."/>
            <person name="Zhou Y."/>
            <person name="Liu J."/>
            <person name="Tang Z."/>
            <person name="Zhuo Y."/>
            <person name="Zhang Y."/>
            <person name="Yu L."/>
            <person name="Huang J."/>
            <person name="Yang P."/>
            <person name="Peng Q."/>
            <person name="Zhang J."/>
            <person name="Jiang W."/>
            <person name="Zhang Z."/>
            <person name="Lin K."/>
            <person name="Ro D.K."/>
            <person name="Chen X."/>
            <person name="Xiong X."/>
            <person name="Shang Y."/>
            <person name="Huang S."/>
            <person name="Zeng J."/>
        </authorList>
    </citation>
    <scope>NUCLEOTIDE SEQUENCE [LARGE SCALE GENOMIC DNA]</scope>
    <source>
        <strain evidence="11">cv. BLH2017</strain>
        <tissue evidence="10">Root</tissue>
    </source>
</reference>
<gene>
    <name evidence="10" type="ORF">BVC80_847g3</name>
</gene>
<dbReference type="InterPro" id="IPR016177">
    <property type="entry name" value="DNA-bd_dom_sf"/>
</dbReference>
<feature type="compositionally biased region" description="Basic and acidic residues" evidence="8">
    <location>
        <begin position="79"/>
        <end position="98"/>
    </location>
</feature>
<dbReference type="InParanoid" id="A0A200Q116"/>
<keyword evidence="3" id="KW-0238">DNA-binding</keyword>
<comment type="caution">
    <text evidence="10">The sequence shown here is derived from an EMBL/GenBank/DDBJ whole genome shotgun (WGS) entry which is preliminary data.</text>
</comment>
<dbReference type="GO" id="GO:0005634">
    <property type="term" value="C:nucleus"/>
    <property type="evidence" value="ECO:0007669"/>
    <property type="project" value="UniProtKB-SubCell"/>
</dbReference>
<keyword evidence="2" id="KW-0805">Transcription regulation</keyword>
<dbReference type="PANTHER" id="PTHR31985">
    <property type="entry name" value="ETHYLENE-RESPONSIVE TRANSCRIPTION FACTOR ERF042-RELATED"/>
    <property type="match status" value="1"/>
</dbReference>
<feature type="compositionally biased region" description="Polar residues" evidence="8">
    <location>
        <begin position="220"/>
        <end position="231"/>
    </location>
</feature>
<sequence length="289" mass="31291">MEAGPLLDSDPQSSLFIPSSSSSSSSSTTTTTSSSSSSSTSCSATFLSSSGATDLLKISTTVATPKKGSKRMLNVVKDCSNHEDDTRERQKSGGDHKHPTYRGVRMRTWGKWVSEIREPRKKSRIWLGTFSTPEMAARAHDVAALTIKGHSAYLNFPDLAMELPRPASKSPKDIQEAAAKAAATTFGHDDLITRRENEVQSKPSQANKLPAAMPTRSDDSTQNSSSITNPTAEIDNDDTLFDLPDLFLGLTDDPLTDGFPYSASSSSSVQAGRVDTGFRLEEPFLWDYL</sequence>
<dbReference type="SUPFAM" id="SSF54171">
    <property type="entry name" value="DNA-binding domain"/>
    <property type="match status" value="1"/>
</dbReference>
<evidence type="ECO:0000256" key="8">
    <source>
        <dbReference type="SAM" id="MobiDB-lite"/>
    </source>
</evidence>
<evidence type="ECO:0000313" key="10">
    <source>
        <dbReference type="EMBL" id="OVA04153.1"/>
    </source>
</evidence>
<evidence type="ECO:0000313" key="11">
    <source>
        <dbReference type="Proteomes" id="UP000195402"/>
    </source>
</evidence>
<proteinExistence type="inferred from homology"/>
<dbReference type="GO" id="GO:0003677">
    <property type="term" value="F:DNA binding"/>
    <property type="evidence" value="ECO:0007669"/>
    <property type="project" value="UniProtKB-KW"/>
</dbReference>
<dbReference type="Pfam" id="PF00847">
    <property type="entry name" value="AP2"/>
    <property type="match status" value="1"/>
</dbReference>
<feature type="region of interest" description="Disordered" evidence="8">
    <location>
        <begin position="78"/>
        <end position="101"/>
    </location>
</feature>
<evidence type="ECO:0000256" key="6">
    <source>
        <dbReference type="ARBA" id="ARBA00023242"/>
    </source>
</evidence>
<evidence type="ECO:0000259" key="9">
    <source>
        <dbReference type="PROSITE" id="PS51032"/>
    </source>
</evidence>
<name>A0A200Q116_MACCD</name>